<dbReference type="InterPro" id="IPR050106">
    <property type="entry name" value="HistidinolP_aminotransfase"/>
</dbReference>
<dbReference type="Gene3D" id="3.90.1150.10">
    <property type="entry name" value="Aspartate Aminotransferase, domain 1"/>
    <property type="match status" value="1"/>
</dbReference>
<dbReference type="NCBIfam" id="TIGR01141">
    <property type="entry name" value="hisC"/>
    <property type="match status" value="1"/>
</dbReference>
<accession>A0A1J5TUD0</accession>
<comment type="similarity">
    <text evidence="3 9">Belongs to the class-II pyridoxal-phosphate-dependent aminotransferase family. Histidinol-phosphate aminotransferase subfamily.</text>
</comment>
<dbReference type="EC" id="2.6.1.9" evidence="9"/>
<comment type="caution">
    <text evidence="11">The sequence shown here is derived from an EMBL/GenBank/DDBJ whole genome shotgun (WGS) entry which is preliminary data.</text>
</comment>
<dbReference type="AlphaFoldDB" id="A0A1J5TUD0"/>
<gene>
    <name evidence="9" type="primary">hisC</name>
    <name evidence="11" type="ORF">BGC33_14020</name>
</gene>
<dbReference type="UniPathway" id="UPA00031">
    <property type="reaction ID" value="UER00012"/>
</dbReference>
<dbReference type="Proteomes" id="UP000182798">
    <property type="component" value="Unassembled WGS sequence"/>
</dbReference>
<feature type="modified residue" description="N6-(pyridoxal phosphate)lysine" evidence="9">
    <location>
        <position position="222"/>
    </location>
</feature>
<dbReference type="OrthoDB" id="9813612at2"/>
<feature type="domain" description="Aminotransferase class I/classII large" evidence="10">
    <location>
        <begin position="31"/>
        <end position="350"/>
    </location>
</feature>
<dbReference type="PANTHER" id="PTHR43643">
    <property type="entry name" value="HISTIDINOL-PHOSPHATE AMINOTRANSFERASE 2"/>
    <property type="match status" value="1"/>
</dbReference>
<dbReference type="CDD" id="cd00609">
    <property type="entry name" value="AAT_like"/>
    <property type="match status" value="1"/>
</dbReference>
<dbReference type="InterPro" id="IPR001917">
    <property type="entry name" value="Aminotrans_II_pyridoxalP_BS"/>
</dbReference>
<keyword evidence="7 9" id="KW-0663">Pyridoxal phosphate</keyword>
<evidence type="ECO:0000256" key="1">
    <source>
        <dbReference type="ARBA" id="ARBA00001933"/>
    </source>
</evidence>
<evidence type="ECO:0000313" key="12">
    <source>
        <dbReference type="Proteomes" id="UP000182798"/>
    </source>
</evidence>
<dbReference type="RefSeq" id="WP_071565330.1">
    <property type="nucleotide sequence ID" value="NZ_MIQH01001171.1"/>
</dbReference>
<dbReference type="InterPro" id="IPR004839">
    <property type="entry name" value="Aminotransferase_I/II_large"/>
</dbReference>
<dbReference type="InterPro" id="IPR015424">
    <property type="entry name" value="PyrdxlP-dep_Trfase"/>
</dbReference>
<sequence length="355" mass="38581">MNNICKSILSLKPYQGGKPISELQRELGLDNIVKLASNENPLPSSKKVQQAIAKAANEVGRYPDGNGFELKQAIAQHLSVSAGQVTLGNGSNDILELMARVVVCSAKDEVIFSQYAFVVYPLVTQALGATAVVTPANDFGHDLVAMLAAVTENTKLIFIANPNNPTGTWLEDDEIYAFLSKVPSTVIVVLDQAYIEYLEADDTTVQWLKEFDNLVITRTFSKAYGLAGLRVGYALSSVVTADYLNRIRQPFNVNHIAQSAAIAALAEGEFLIHSVTANKQGLLQLATGFDELGLSYIPSFANFIAVKVGNASVVYQQLLESGFIVRPVEMENYLRVSVGTKNENKTFLDTLKSLL</sequence>
<evidence type="ECO:0000256" key="3">
    <source>
        <dbReference type="ARBA" id="ARBA00007970"/>
    </source>
</evidence>
<comment type="catalytic activity">
    <reaction evidence="8 9">
        <text>L-histidinol phosphate + 2-oxoglutarate = 3-(imidazol-4-yl)-2-oxopropyl phosphate + L-glutamate</text>
        <dbReference type="Rhea" id="RHEA:23744"/>
        <dbReference type="ChEBI" id="CHEBI:16810"/>
        <dbReference type="ChEBI" id="CHEBI:29985"/>
        <dbReference type="ChEBI" id="CHEBI:57766"/>
        <dbReference type="ChEBI" id="CHEBI:57980"/>
        <dbReference type="EC" id="2.6.1.9"/>
    </reaction>
</comment>
<keyword evidence="9" id="KW-0368">Histidine biosynthesis</keyword>
<dbReference type="InterPro" id="IPR015422">
    <property type="entry name" value="PyrdxlP-dep_Trfase_small"/>
</dbReference>
<evidence type="ECO:0000256" key="2">
    <source>
        <dbReference type="ARBA" id="ARBA00005011"/>
    </source>
</evidence>
<dbReference type="PROSITE" id="PS00599">
    <property type="entry name" value="AA_TRANSFER_CLASS_2"/>
    <property type="match status" value="1"/>
</dbReference>
<proteinExistence type="inferred from homology"/>
<evidence type="ECO:0000313" key="11">
    <source>
        <dbReference type="EMBL" id="OIR23764.1"/>
    </source>
</evidence>
<comment type="cofactor">
    <cofactor evidence="1 9">
        <name>pyridoxal 5'-phosphate</name>
        <dbReference type="ChEBI" id="CHEBI:597326"/>
    </cofactor>
</comment>
<keyword evidence="5 9" id="KW-0032">Aminotransferase</keyword>
<dbReference type="EMBL" id="MIQH01001171">
    <property type="protein sequence ID" value="OIR23764.1"/>
    <property type="molecule type" value="Genomic_DNA"/>
</dbReference>
<keyword evidence="6 9" id="KW-0808">Transferase</keyword>
<evidence type="ECO:0000259" key="10">
    <source>
        <dbReference type="Pfam" id="PF00155"/>
    </source>
</evidence>
<evidence type="ECO:0000256" key="5">
    <source>
        <dbReference type="ARBA" id="ARBA00022576"/>
    </source>
</evidence>
<comment type="pathway">
    <text evidence="2 9">Amino-acid biosynthesis; L-histidine biosynthesis; L-histidine from 5-phospho-alpha-D-ribose 1-diphosphate: step 7/9.</text>
</comment>
<dbReference type="InterPro" id="IPR015421">
    <property type="entry name" value="PyrdxlP-dep_Trfase_major"/>
</dbReference>
<comment type="subunit">
    <text evidence="4 9">Homodimer.</text>
</comment>
<protein>
    <recommendedName>
        <fullName evidence="9">Histidinol-phosphate aminotransferase</fullName>
        <ecNumber evidence="9">2.6.1.9</ecNumber>
    </recommendedName>
    <alternativeName>
        <fullName evidence="9">Imidazole acetol-phosphate transaminase</fullName>
    </alternativeName>
</protein>
<dbReference type="GO" id="GO:0004400">
    <property type="term" value="F:histidinol-phosphate transaminase activity"/>
    <property type="evidence" value="ECO:0007669"/>
    <property type="project" value="UniProtKB-UniRule"/>
</dbReference>
<dbReference type="Gene3D" id="3.40.640.10">
    <property type="entry name" value="Type I PLP-dependent aspartate aminotransferase-like (Major domain)"/>
    <property type="match status" value="1"/>
</dbReference>
<organism evidence="11 12">
    <name type="scientific">Bathymodiolus thermophilus thioautotrophic gill symbiont</name>
    <dbReference type="NCBI Taxonomy" id="2360"/>
    <lineage>
        <taxon>Bacteria</taxon>
        <taxon>Pseudomonadati</taxon>
        <taxon>Pseudomonadota</taxon>
        <taxon>Gammaproteobacteria</taxon>
        <taxon>sulfur-oxidizing symbionts</taxon>
    </lineage>
</organism>
<dbReference type="InterPro" id="IPR005861">
    <property type="entry name" value="HisP_aminotrans"/>
</dbReference>
<dbReference type="GO" id="GO:0000105">
    <property type="term" value="P:L-histidine biosynthetic process"/>
    <property type="evidence" value="ECO:0007669"/>
    <property type="project" value="UniProtKB-UniRule"/>
</dbReference>
<evidence type="ECO:0000256" key="9">
    <source>
        <dbReference type="HAMAP-Rule" id="MF_01023"/>
    </source>
</evidence>
<keyword evidence="9" id="KW-0028">Amino-acid biosynthesis</keyword>
<dbReference type="HAMAP" id="MF_01023">
    <property type="entry name" value="HisC_aminotrans_2"/>
    <property type="match status" value="1"/>
</dbReference>
<dbReference type="Pfam" id="PF00155">
    <property type="entry name" value="Aminotran_1_2"/>
    <property type="match status" value="1"/>
</dbReference>
<dbReference type="PANTHER" id="PTHR43643:SF3">
    <property type="entry name" value="HISTIDINOL-PHOSPHATE AMINOTRANSFERASE"/>
    <property type="match status" value="1"/>
</dbReference>
<evidence type="ECO:0000256" key="8">
    <source>
        <dbReference type="ARBA" id="ARBA00047481"/>
    </source>
</evidence>
<dbReference type="SUPFAM" id="SSF53383">
    <property type="entry name" value="PLP-dependent transferases"/>
    <property type="match status" value="1"/>
</dbReference>
<evidence type="ECO:0000256" key="4">
    <source>
        <dbReference type="ARBA" id="ARBA00011738"/>
    </source>
</evidence>
<name>A0A1J5TUD0_9GAMM</name>
<evidence type="ECO:0000256" key="6">
    <source>
        <dbReference type="ARBA" id="ARBA00022679"/>
    </source>
</evidence>
<reference evidence="12" key="1">
    <citation type="submission" date="2016-09" db="EMBL/GenBank/DDBJ databases">
        <title>Genome Sequence of Bathymodiolus thermophilus sulfur-oxidizing gill endosymbiont.</title>
        <authorList>
            <person name="Ponnudurai R."/>
            <person name="Kleiner M."/>
            <person name="Sayavedra L."/>
            <person name="Thuermer A."/>
            <person name="Felbeck H."/>
            <person name="Schlueter R."/>
            <person name="Schweder T."/>
            <person name="Markert S."/>
        </authorList>
    </citation>
    <scope>NUCLEOTIDE SEQUENCE [LARGE SCALE GENOMIC DNA]</scope>
    <source>
        <strain evidence="12">BAT/CrabSpa'14</strain>
    </source>
</reference>
<evidence type="ECO:0000256" key="7">
    <source>
        <dbReference type="ARBA" id="ARBA00022898"/>
    </source>
</evidence>
<dbReference type="GO" id="GO:0030170">
    <property type="term" value="F:pyridoxal phosphate binding"/>
    <property type="evidence" value="ECO:0007669"/>
    <property type="project" value="InterPro"/>
</dbReference>